<dbReference type="PANTHER" id="PTHR12976:SF0">
    <property type="entry name" value="RETINAL ROD RHODOPSIN-SENSITIVE CGMP 3',5'-CYCLIC PHOSPHODIESTERASE SUBUNIT DELTA"/>
    <property type="match status" value="1"/>
</dbReference>
<sequence>MTTAPPGRFTRFPSTLLEIFKCFRASRTWKVAINWPPDTTDVKRSRVQRSLCVQSPINVIPLGVIFKFFLSVNRQIWRRLSSNLAYLPVGGKQGEAGNPIGGAMVDRAQRILKGFKLNWMNLRDGENGKVYWQSTTDLSKPEVEHETRVPKSILKCRSVSREINFTSHEQIEKFRLEQRVFLKENVIEEWFFDFGFVIPNSTNTWQSTIEAAPEAQMLPASLLSGNIVIETSFYDDELLVSTSRVRLFYV</sequence>
<reference evidence="3 4" key="2">
    <citation type="journal article" date="2019" name="G3 (Bethesda)">
        <title>Hybrid Assembly of the Genome of the Entomopathogenic Nematode Steinernema carpocapsae Identifies the X-Chromosome.</title>
        <authorList>
            <person name="Serra L."/>
            <person name="Macchietto M."/>
            <person name="Macias-Munoz A."/>
            <person name="McGill C.J."/>
            <person name="Rodriguez I.M."/>
            <person name="Rodriguez B."/>
            <person name="Murad R."/>
            <person name="Mortazavi A."/>
        </authorList>
    </citation>
    <scope>NUCLEOTIDE SEQUENCE [LARGE SCALE GENOMIC DNA]</scope>
    <source>
        <strain evidence="3 4">ALL</strain>
    </source>
</reference>
<proteinExistence type="inferred from homology"/>
<dbReference type="SUPFAM" id="SSF81296">
    <property type="entry name" value="E set domains"/>
    <property type="match status" value="1"/>
</dbReference>
<accession>A0A4U8URI1</accession>
<dbReference type="PANTHER" id="PTHR12976">
    <property type="entry name" value="RETINAL ROD RHODOPSIN-SENSITIVE CGMP 3',5'-CYCLIC PHOSPHODIESTERASE DELTA-SUBUNIT"/>
    <property type="match status" value="1"/>
</dbReference>
<dbReference type="InterPro" id="IPR037036">
    <property type="entry name" value="PDED_dom_sf"/>
</dbReference>
<dbReference type="STRING" id="34508.A0A4U8URI1"/>
<dbReference type="Pfam" id="PF05351">
    <property type="entry name" value="GMP_PDE_delta"/>
    <property type="match status" value="1"/>
</dbReference>
<evidence type="ECO:0000256" key="1">
    <source>
        <dbReference type="ARBA" id="ARBA00008102"/>
    </source>
</evidence>
<dbReference type="InterPro" id="IPR014756">
    <property type="entry name" value="Ig_E-set"/>
</dbReference>
<dbReference type="AlphaFoldDB" id="A0A4U8URI1"/>
<organism evidence="3 4">
    <name type="scientific">Steinernema carpocapsae</name>
    <name type="common">Entomopathogenic nematode</name>
    <dbReference type="NCBI Taxonomy" id="34508"/>
    <lineage>
        <taxon>Eukaryota</taxon>
        <taxon>Metazoa</taxon>
        <taxon>Ecdysozoa</taxon>
        <taxon>Nematoda</taxon>
        <taxon>Chromadorea</taxon>
        <taxon>Rhabditida</taxon>
        <taxon>Tylenchina</taxon>
        <taxon>Panagrolaimomorpha</taxon>
        <taxon>Strongyloidoidea</taxon>
        <taxon>Steinernematidae</taxon>
        <taxon>Steinernema</taxon>
    </lineage>
</organism>
<dbReference type="InterPro" id="IPR008015">
    <property type="entry name" value="PDED_dom"/>
</dbReference>
<comment type="caution">
    <text evidence="3">The sequence shown here is derived from an EMBL/GenBank/DDBJ whole genome shotgun (WGS) entry which is preliminary data.</text>
</comment>
<comment type="similarity">
    <text evidence="1">Belongs to the PDE6D/unc-119 family.</text>
</comment>
<name>A0A4U8URI1_STECR</name>
<dbReference type="Proteomes" id="UP000298663">
    <property type="component" value="Unassembled WGS sequence"/>
</dbReference>
<dbReference type="Gene3D" id="2.70.50.40">
    <property type="entry name" value="GMP phosphodiesterase, delta subunit"/>
    <property type="match status" value="1"/>
</dbReference>
<dbReference type="GO" id="GO:0005737">
    <property type="term" value="C:cytoplasm"/>
    <property type="evidence" value="ECO:0007669"/>
    <property type="project" value="TreeGrafter"/>
</dbReference>
<dbReference type="EMBL" id="AZBU02000001">
    <property type="protein sequence ID" value="TMS35524.1"/>
    <property type="molecule type" value="Genomic_DNA"/>
</dbReference>
<protein>
    <recommendedName>
        <fullName evidence="2">GMP phosphodiesterase delta subunit domain-containing protein</fullName>
    </recommendedName>
</protein>
<keyword evidence="4" id="KW-1185">Reference proteome</keyword>
<evidence type="ECO:0000313" key="4">
    <source>
        <dbReference type="Proteomes" id="UP000298663"/>
    </source>
</evidence>
<evidence type="ECO:0000313" key="3">
    <source>
        <dbReference type="EMBL" id="TMS35524.1"/>
    </source>
</evidence>
<evidence type="ECO:0000259" key="2">
    <source>
        <dbReference type="Pfam" id="PF05351"/>
    </source>
</evidence>
<reference evidence="3 4" key="1">
    <citation type="journal article" date="2015" name="Genome Biol.">
        <title>Comparative genomics of Steinernema reveals deeply conserved gene regulatory networks.</title>
        <authorList>
            <person name="Dillman A.R."/>
            <person name="Macchietto M."/>
            <person name="Porter C.F."/>
            <person name="Rogers A."/>
            <person name="Williams B."/>
            <person name="Antoshechkin I."/>
            <person name="Lee M.M."/>
            <person name="Goodwin Z."/>
            <person name="Lu X."/>
            <person name="Lewis E.E."/>
            <person name="Goodrich-Blair H."/>
            <person name="Stock S.P."/>
            <person name="Adams B.J."/>
            <person name="Sternberg P.W."/>
            <person name="Mortazavi A."/>
        </authorList>
    </citation>
    <scope>NUCLEOTIDE SEQUENCE [LARGE SCALE GENOMIC DNA]</scope>
    <source>
        <strain evidence="3 4">ALL</strain>
    </source>
</reference>
<dbReference type="OrthoDB" id="10248777at2759"/>
<gene>
    <name evidence="3" type="ORF">L596_002912</name>
</gene>
<feature type="domain" description="GMP phosphodiesterase delta subunit" evidence="2">
    <location>
        <begin position="110"/>
        <end position="249"/>
    </location>
</feature>